<name>A0A5J5BW70_9ASTE</name>
<keyword evidence="3" id="KW-1185">Reference proteome</keyword>
<evidence type="ECO:0000313" key="2">
    <source>
        <dbReference type="EMBL" id="KAA8547363.1"/>
    </source>
</evidence>
<dbReference type="PANTHER" id="PTHR36410:SF1">
    <property type="entry name" value="EXPRESSED PROTEIN"/>
    <property type="match status" value="1"/>
</dbReference>
<evidence type="ECO:0000313" key="3">
    <source>
        <dbReference type="Proteomes" id="UP000325577"/>
    </source>
</evidence>
<evidence type="ECO:0000256" key="1">
    <source>
        <dbReference type="SAM" id="MobiDB-lite"/>
    </source>
</evidence>
<protein>
    <submittedName>
        <fullName evidence="2">Uncharacterized protein</fullName>
    </submittedName>
</protein>
<dbReference type="PANTHER" id="PTHR36410">
    <property type="entry name" value="EXPRESSED PROTEIN"/>
    <property type="match status" value="1"/>
</dbReference>
<reference evidence="2 3" key="1">
    <citation type="submission" date="2019-09" db="EMBL/GenBank/DDBJ databases">
        <title>A chromosome-level genome assembly of the Chinese tupelo Nyssa sinensis.</title>
        <authorList>
            <person name="Yang X."/>
            <person name="Kang M."/>
            <person name="Yang Y."/>
            <person name="Xiong H."/>
            <person name="Wang M."/>
            <person name="Zhang Z."/>
            <person name="Wang Z."/>
            <person name="Wu H."/>
            <person name="Ma T."/>
            <person name="Liu J."/>
            <person name="Xi Z."/>
        </authorList>
    </citation>
    <scope>NUCLEOTIDE SEQUENCE [LARGE SCALE GENOMIC DNA]</scope>
    <source>
        <strain evidence="2">J267</strain>
        <tissue evidence="2">Leaf</tissue>
    </source>
</reference>
<gene>
    <name evidence="2" type="ORF">F0562_003773</name>
</gene>
<dbReference type="AlphaFoldDB" id="A0A5J5BW70"/>
<dbReference type="OrthoDB" id="1702799at2759"/>
<dbReference type="EMBL" id="CM018032">
    <property type="protein sequence ID" value="KAA8547363.1"/>
    <property type="molecule type" value="Genomic_DNA"/>
</dbReference>
<sequence>MLKAVRSLRSQPPTPFSTRPLPSLIGQKASGVRFRQAAVGSNQPGKVDEMEQSQNPNAKNGDVMSKSFGEGYATRSDEEGFGGIYGGDKSVNNIEQDKKIHANHPARSDELTLPGVPLDTEDLTEKVLDGLGDDYKELICRLICDIDLIGDRIKEWRM</sequence>
<accession>A0A5J5BW70</accession>
<proteinExistence type="predicted"/>
<feature type="region of interest" description="Disordered" evidence="1">
    <location>
        <begin position="1"/>
        <end position="69"/>
    </location>
</feature>
<dbReference type="Proteomes" id="UP000325577">
    <property type="component" value="Linkage Group LG1"/>
</dbReference>
<organism evidence="2 3">
    <name type="scientific">Nyssa sinensis</name>
    <dbReference type="NCBI Taxonomy" id="561372"/>
    <lineage>
        <taxon>Eukaryota</taxon>
        <taxon>Viridiplantae</taxon>
        <taxon>Streptophyta</taxon>
        <taxon>Embryophyta</taxon>
        <taxon>Tracheophyta</taxon>
        <taxon>Spermatophyta</taxon>
        <taxon>Magnoliopsida</taxon>
        <taxon>eudicotyledons</taxon>
        <taxon>Gunneridae</taxon>
        <taxon>Pentapetalae</taxon>
        <taxon>asterids</taxon>
        <taxon>Cornales</taxon>
        <taxon>Nyssaceae</taxon>
        <taxon>Nyssa</taxon>
    </lineage>
</organism>